<dbReference type="eggNOG" id="COG1691">
    <property type="taxonomic scope" value="Bacteria"/>
</dbReference>
<dbReference type="AlphaFoldDB" id="F8IEW6"/>
<dbReference type="STRING" id="1048834.TC41_0791"/>
<feature type="transmembrane region" description="Helical" evidence="1">
    <location>
        <begin position="176"/>
        <end position="195"/>
    </location>
</feature>
<dbReference type="Pfam" id="PF00731">
    <property type="entry name" value="AIRC"/>
    <property type="match status" value="1"/>
</dbReference>
<dbReference type="PANTHER" id="PTHR43064">
    <property type="entry name" value="PHOSPHORIBOSYLAMINOIMIDAZOLE CARBOXYLASE-RELATED"/>
    <property type="match status" value="1"/>
</dbReference>
<dbReference type="EMBL" id="CP002902">
    <property type="protein sequence ID" value="AEJ42749.1"/>
    <property type="molecule type" value="Genomic_DNA"/>
</dbReference>
<keyword evidence="1" id="KW-0812">Transmembrane</keyword>
<dbReference type="Gene3D" id="3.40.50.1970">
    <property type="match status" value="1"/>
</dbReference>
<evidence type="ECO:0000313" key="3">
    <source>
        <dbReference type="EMBL" id="AEJ42749.1"/>
    </source>
</evidence>
<proteinExistence type="predicted"/>
<evidence type="ECO:0000256" key="1">
    <source>
        <dbReference type="SAM" id="Phobius"/>
    </source>
</evidence>
<protein>
    <recommendedName>
        <fullName evidence="2">PurE domain-containing protein</fullName>
    </recommendedName>
</protein>
<dbReference type="PATRIC" id="fig|1048834.4.peg.749"/>
<dbReference type="GO" id="GO:0016787">
    <property type="term" value="F:hydrolase activity"/>
    <property type="evidence" value="ECO:0007669"/>
    <property type="project" value="InterPro"/>
</dbReference>
<sequence length="260" mass="28126">MREVMTSTREILEQVQSGRLSVDEALDQIRGLTVEDLGYARIDHDRVRRRGFAEVVYCEGKTPEQSAEILARLAARGESNVLGTRADEETFEILRRKVPDAEYHPVPRAIVVRRGTERHIGSVIVLAAGTSDLRVAEEAALTASVMGSRVDRVYDVGVAGLHRLLRELDRIRKARVVIVVAGMEGALMSVVAGLIDKPVIGVPTSVGYGAQLHGLTPMLGMLTSCVPGSSVVNIDNGFGAGYLAHMINELGEGAHGHRED</sequence>
<dbReference type="InterPro" id="IPR000031">
    <property type="entry name" value="PurE_dom"/>
</dbReference>
<reference evidence="4" key="2">
    <citation type="submission" date="2011-06" db="EMBL/GenBank/DDBJ databases">
        <title>The complete genome sequence of Alicyclobacillus acidocaldarius sp. Tc-4-1.</title>
        <authorList>
            <person name="Chen Y."/>
            <person name="He Y."/>
            <person name="Dong Z."/>
            <person name="Hu S."/>
        </authorList>
    </citation>
    <scope>NUCLEOTIDE SEQUENCE [LARGE SCALE GENOMIC DNA]</scope>
    <source>
        <strain evidence="4">Tc-4-1</strain>
    </source>
</reference>
<feature type="domain" description="PurE" evidence="2">
    <location>
        <begin position="121"/>
        <end position="253"/>
    </location>
</feature>
<dbReference type="PANTHER" id="PTHR43064:SF1">
    <property type="entry name" value="SLL1489 PROTEIN"/>
    <property type="match status" value="1"/>
</dbReference>
<gene>
    <name evidence="3" type="ordered locus">TC41_0791</name>
</gene>
<dbReference type="GO" id="GO:0006189">
    <property type="term" value="P:'de novo' IMP biosynthetic process"/>
    <property type="evidence" value="ECO:0007669"/>
    <property type="project" value="InterPro"/>
</dbReference>
<keyword evidence="1" id="KW-1133">Transmembrane helix</keyword>
<dbReference type="Proteomes" id="UP000000292">
    <property type="component" value="Chromosome"/>
</dbReference>
<dbReference type="SUPFAM" id="SSF52255">
    <property type="entry name" value="N5-CAIR mutase (phosphoribosylaminoimidazole carboxylase, PurE)"/>
    <property type="match status" value="1"/>
</dbReference>
<name>F8IEW6_ALIAT</name>
<dbReference type="OrthoDB" id="9782511at2"/>
<accession>F8IEW6</accession>
<evidence type="ECO:0000259" key="2">
    <source>
        <dbReference type="SMART" id="SM01001"/>
    </source>
</evidence>
<keyword evidence="1" id="KW-0472">Membrane</keyword>
<dbReference type="InterPro" id="IPR039476">
    <property type="entry name" value="P2CMN_synthase_LarB"/>
</dbReference>
<evidence type="ECO:0000313" key="4">
    <source>
        <dbReference type="Proteomes" id="UP000000292"/>
    </source>
</evidence>
<organism evidence="3 4">
    <name type="scientific">Alicyclobacillus acidocaldarius (strain Tc-4-1)</name>
    <name type="common">Bacillus acidocaldarius</name>
    <dbReference type="NCBI Taxonomy" id="1048834"/>
    <lineage>
        <taxon>Bacteria</taxon>
        <taxon>Bacillati</taxon>
        <taxon>Bacillota</taxon>
        <taxon>Bacilli</taxon>
        <taxon>Bacillales</taxon>
        <taxon>Alicyclobacillaceae</taxon>
        <taxon>Alicyclobacillus</taxon>
    </lineage>
</organism>
<reference evidence="3 4" key="1">
    <citation type="journal article" date="2011" name="J. Bacteriol.">
        <title>Complete Genome Sequence of Alicyclobacillus acidocaldarius Strain Tc-4-1.</title>
        <authorList>
            <person name="Chen Y."/>
            <person name="He Y."/>
            <person name="Zhang B."/>
            <person name="Yang J."/>
            <person name="Li W."/>
            <person name="Dong Z."/>
            <person name="Hu S."/>
        </authorList>
    </citation>
    <scope>NUCLEOTIDE SEQUENCE [LARGE SCALE GENOMIC DNA]</scope>
    <source>
        <strain evidence="3 4">Tc-4-1</strain>
    </source>
</reference>
<dbReference type="SMART" id="SM01001">
    <property type="entry name" value="AIRC"/>
    <property type="match status" value="1"/>
</dbReference>
<dbReference type="KEGG" id="aad:TC41_0791"/>
<dbReference type="HOGENOM" id="CLU_065705_0_0_9"/>
<dbReference type="NCBIfam" id="NF033503">
    <property type="entry name" value="LarB"/>
    <property type="match status" value="1"/>
</dbReference>